<dbReference type="PANTHER" id="PTHR46065:SF3">
    <property type="entry name" value="FI20425P1"/>
    <property type="match status" value="1"/>
</dbReference>
<keyword evidence="6" id="KW-0833">Ubl conjugation pathway</keyword>
<sequence>MSNLAEVGASSAAHTMAQPAPSAFISDSESGSGVLLTAAAPVTGSPPSAIVQMESLLASGDVARAQDAVSTSWTQEVDSTTPGFDDRSLASGAKRRTSAESLSLSNSSDGAPTCRICFFGDAKQPLLEPCNCRGTIGYVHRECLERWIQRTVDPQCQVCHFHFTVRKQADPAWRLLADVESRRPVLGYLVLGALFVLGITFVFPLAWLYAVCLPNRVGDKLAATVVVLLAVQNILWLYFPFVSFMYSYKAYKKWHERSTCLKLVLSTDETSGPAWSNLRFWRAGGGSRDPVLSYGGAQ</sequence>
<dbReference type="PROSITE" id="PS51292">
    <property type="entry name" value="ZF_RING_CH"/>
    <property type="match status" value="1"/>
</dbReference>
<dbReference type="PANTHER" id="PTHR46065">
    <property type="entry name" value="E3 UBIQUITIN-PROTEIN LIGASE MARCH 2/3 FAMILY MEMBER"/>
    <property type="match status" value="1"/>
</dbReference>
<dbReference type="GO" id="GO:0016567">
    <property type="term" value="P:protein ubiquitination"/>
    <property type="evidence" value="ECO:0007669"/>
    <property type="project" value="TreeGrafter"/>
</dbReference>
<evidence type="ECO:0000256" key="7">
    <source>
        <dbReference type="ARBA" id="ARBA00022833"/>
    </source>
</evidence>
<evidence type="ECO:0000256" key="11">
    <source>
        <dbReference type="SAM" id="Phobius"/>
    </source>
</evidence>
<dbReference type="Pfam" id="PF12906">
    <property type="entry name" value="RINGv"/>
    <property type="match status" value="1"/>
</dbReference>
<keyword evidence="5" id="KW-0863">Zinc-finger</keyword>
<protein>
    <submittedName>
        <fullName evidence="13">E3 ubiquitin-protein ligase MARCH2</fullName>
    </submittedName>
</protein>
<evidence type="ECO:0000259" key="12">
    <source>
        <dbReference type="PROSITE" id="PS51292"/>
    </source>
</evidence>
<evidence type="ECO:0000256" key="9">
    <source>
        <dbReference type="ARBA" id="ARBA00023136"/>
    </source>
</evidence>
<proteinExistence type="predicted"/>
<feature type="domain" description="RING-CH-type" evidence="12">
    <location>
        <begin position="106"/>
        <end position="166"/>
    </location>
</feature>
<dbReference type="GO" id="GO:0004842">
    <property type="term" value="F:ubiquitin-protein transferase activity"/>
    <property type="evidence" value="ECO:0007669"/>
    <property type="project" value="TreeGrafter"/>
</dbReference>
<keyword evidence="8 11" id="KW-1133">Transmembrane helix</keyword>
<feature type="compositionally biased region" description="Polar residues" evidence="10">
    <location>
        <begin position="70"/>
        <end position="82"/>
    </location>
</feature>
<accession>A0A131Z4W7</accession>
<evidence type="ECO:0000256" key="5">
    <source>
        <dbReference type="ARBA" id="ARBA00022771"/>
    </source>
</evidence>
<name>A0A131Z4W7_RHIAP</name>
<dbReference type="InterPro" id="IPR013083">
    <property type="entry name" value="Znf_RING/FYVE/PHD"/>
</dbReference>
<reference evidence="13" key="1">
    <citation type="journal article" date="2016" name="Ticks Tick Borne Dis.">
        <title>De novo assembly and annotation of the salivary gland transcriptome of Rhipicephalus appendiculatus male and female ticks during blood feeding.</title>
        <authorList>
            <person name="de Castro M.H."/>
            <person name="de Klerk D."/>
            <person name="Pienaar R."/>
            <person name="Latif A.A."/>
            <person name="Rees D.J."/>
            <person name="Mans B.J."/>
        </authorList>
    </citation>
    <scope>NUCLEOTIDE SEQUENCE</scope>
    <source>
        <tissue evidence="13">Salivary glands</tissue>
    </source>
</reference>
<evidence type="ECO:0000256" key="8">
    <source>
        <dbReference type="ARBA" id="ARBA00022989"/>
    </source>
</evidence>
<evidence type="ECO:0000256" key="6">
    <source>
        <dbReference type="ARBA" id="ARBA00022786"/>
    </source>
</evidence>
<feature type="region of interest" description="Disordered" evidence="10">
    <location>
        <begin position="70"/>
        <end position="92"/>
    </location>
</feature>
<evidence type="ECO:0000313" key="13">
    <source>
        <dbReference type="EMBL" id="JAP85805.1"/>
    </source>
</evidence>
<dbReference type="AlphaFoldDB" id="A0A131Z4W7"/>
<dbReference type="SMART" id="SM00744">
    <property type="entry name" value="RINGv"/>
    <property type="match status" value="1"/>
</dbReference>
<dbReference type="InterPro" id="IPR011016">
    <property type="entry name" value="Znf_RING-CH"/>
</dbReference>
<keyword evidence="7" id="KW-0862">Zinc</keyword>
<keyword evidence="4" id="KW-0479">Metal-binding</keyword>
<feature type="transmembrane region" description="Helical" evidence="11">
    <location>
        <begin position="221"/>
        <end position="248"/>
    </location>
</feature>
<evidence type="ECO:0000256" key="2">
    <source>
        <dbReference type="ARBA" id="ARBA00022679"/>
    </source>
</evidence>
<dbReference type="SUPFAM" id="SSF57850">
    <property type="entry name" value="RING/U-box"/>
    <property type="match status" value="1"/>
</dbReference>
<feature type="transmembrane region" description="Helical" evidence="11">
    <location>
        <begin position="185"/>
        <end position="209"/>
    </location>
</feature>
<dbReference type="GO" id="GO:0008270">
    <property type="term" value="F:zinc ion binding"/>
    <property type="evidence" value="ECO:0007669"/>
    <property type="project" value="UniProtKB-KW"/>
</dbReference>
<dbReference type="GO" id="GO:0016020">
    <property type="term" value="C:membrane"/>
    <property type="evidence" value="ECO:0007669"/>
    <property type="project" value="UniProtKB-SubCell"/>
</dbReference>
<evidence type="ECO:0000256" key="3">
    <source>
        <dbReference type="ARBA" id="ARBA00022692"/>
    </source>
</evidence>
<dbReference type="EMBL" id="GEDV01002752">
    <property type="protein sequence ID" value="JAP85805.1"/>
    <property type="molecule type" value="Transcribed_RNA"/>
</dbReference>
<evidence type="ECO:0000256" key="4">
    <source>
        <dbReference type="ARBA" id="ARBA00022723"/>
    </source>
</evidence>
<keyword evidence="2" id="KW-0808">Transferase</keyword>
<evidence type="ECO:0000256" key="1">
    <source>
        <dbReference type="ARBA" id="ARBA00004141"/>
    </source>
</evidence>
<keyword evidence="9 11" id="KW-0472">Membrane</keyword>
<dbReference type="Gene3D" id="3.30.40.10">
    <property type="entry name" value="Zinc/RING finger domain, C3HC4 (zinc finger)"/>
    <property type="match status" value="1"/>
</dbReference>
<keyword evidence="3 11" id="KW-0812">Transmembrane</keyword>
<comment type="subcellular location">
    <subcellularLocation>
        <location evidence="1">Membrane</location>
        <topology evidence="1">Multi-pass membrane protein</topology>
    </subcellularLocation>
</comment>
<evidence type="ECO:0000256" key="10">
    <source>
        <dbReference type="SAM" id="MobiDB-lite"/>
    </source>
</evidence>
<dbReference type="CDD" id="cd16495">
    <property type="entry name" value="RING_CH-C4HC3_MARCH"/>
    <property type="match status" value="1"/>
</dbReference>
<organism evidence="13">
    <name type="scientific">Rhipicephalus appendiculatus</name>
    <name type="common">Brown ear tick</name>
    <dbReference type="NCBI Taxonomy" id="34631"/>
    <lineage>
        <taxon>Eukaryota</taxon>
        <taxon>Metazoa</taxon>
        <taxon>Ecdysozoa</taxon>
        <taxon>Arthropoda</taxon>
        <taxon>Chelicerata</taxon>
        <taxon>Arachnida</taxon>
        <taxon>Acari</taxon>
        <taxon>Parasitiformes</taxon>
        <taxon>Ixodida</taxon>
        <taxon>Ixodoidea</taxon>
        <taxon>Ixodidae</taxon>
        <taxon>Rhipicephalinae</taxon>
        <taxon>Rhipicephalus</taxon>
        <taxon>Rhipicephalus</taxon>
    </lineage>
</organism>